<dbReference type="EMBL" id="RSCD01000018">
    <property type="protein sequence ID" value="RSH86972.1"/>
    <property type="molecule type" value="Genomic_DNA"/>
</dbReference>
<dbReference type="PANTHER" id="PTHR12277:SF194">
    <property type="entry name" value="FI04476P"/>
    <property type="match status" value="1"/>
</dbReference>
<evidence type="ECO:0000313" key="4">
    <source>
        <dbReference type="Proteomes" id="UP000279259"/>
    </source>
</evidence>
<dbReference type="STRING" id="1890683.A0A427Y7C1"/>
<dbReference type="Gene3D" id="3.40.50.1820">
    <property type="entry name" value="alpha/beta hydrolase"/>
    <property type="match status" value="1"/>
</dbReference>
<dbReference type="AlphaFoldDB" id="A0A427Y7C1"/>
<accession>A0A427Y7C1</accession>
<name>A0A427Y7C1_9TREE</name>
<evidence type="ECO:0000256" key="1">
    <source>
        <dbReference type="SAM" id="Phobius"/>
    </source>
</evidence>
<keyword evidence="1" id="KW-1133">Transmembrane helix</keyword>
<keyword evidence="1" id="KW-0812">Transmembrane</keyword>
<dbReference type="OrthoDB" id="446723at2759"/>
<dbReference type="Pfam" id="PF12146">
    <property type="entry name" value="Hydrolase_4"/>
    <property type="match status" value="1"/>
</dbReference>
<comment type="caution">
    <text evidence="3">The sequence shown here is derived from an EMBL/GenBank/DDBJ whole genome shotgun (WGS) entry which is preliminary data.</text>
</comment>
<dbReference type="GO" id="GO:0004622">
    <property type="term" value="F:phosphatidylcholine lysophospholipase activity"/>
    <property type="evidence" value="ECO:0007669"/>
    <property type="project" value="TreeGrafter"/>
</dbReference>
<gene>
    <name evidence="3" type="ORF">EHS25_003460</name>
</gene>
<dbReference type="InterPro" id="IPR029058">
    <property type="entry name" value="AB_hydrolase_fold"/>
</dbReference>
<dbReference type="GO" id="GO:0047372">
    <property type="term" value="F:monoacylglycerol lipase activity"/>
    <property type="evidence" value="ECO:0007669"/>
    <property type="project" value="TreeGrafter"/>
</dbReference>
<organism evidence="3 4">
    <name type="scientific">Saitozyma podzolica</name>
    <dbReference type="NCBI Taxonomy" id="1890683"/>
    <lineage>
        <taxon>Eukaryota</taxon>
        <taxon>Fungi</taxon>
        <taxon>Dikarya</taxon>
        <taxon>Basidiomycota</taxon>
        <taxon>Agaricomycotina</taxon>
        <taxon>Tremellomycetes</taxon>
        <taxon>Tremellales</taxon>
        <taxon>Trimorphomycetaceae</taxon>
        <taxon>Saitozyma</taxon>
    </lineage>
</organism>
<evidence type="ECO:0000313" key="3">
    <source>
        <dbReference type="EMBL" id="RSH86972.1"/>
    </source>
</evidence>
<dbReference type="GO" id="GO:0052651">
    <property type="term" value="P:monoacylglycerol catabolic process"/>
    <property type="evidence" value="ECO:0007669"/>
    <property type="project" value="TreeGrafter"/>
</dbReference>
<sequence length="373" mass="41553">MPPVTSLLWRARWLPVLLVAVYAVLLVVLALPAVQTEFLFLHRVNLPLPSKLDHPEHYGLAPFKTRNLKLTTSDGERIGAWHILPRSYYRLVDPFPPSHALTDDEFEQAFIERPTVLYFHGNAANRAAPFRVRGYSAFSTQLDCNVLAIDYRGFGDSTGSPSEDGVVRDARAAWDYVAGHVERLARDRGEKVEAENMIILVGQSMGTGVASLLAGQLAQDGLNPRAIVLIAPFYSAVELMLEYWLFDFIPLLQPLRLFPKLQAFFQSRLAHPFKSSQALMTTSSPILLNHAVTDTVIPHSHSARLFEDLRSHSQVPPARVHDTHYGGWGHVRSFTRDHVAAGPVFWWEGLAGGHNNLGWTEGVMDLIAKVAGL</sequence>
<keyword evidence="1" id="KW-0472">Membrane</keyword>
<feature type="domain" description="Serine aminopeptidase S33" evidence="2">
    <location>
        <begin position="141"/>
        <end position="245"/>
    </location>
</feature>
<keyword evidence="4" id="KW-1185">Reference proteome</keyword>
<proteinExistence type="predicted"/>
<evidence type="ECO:0000259" key="2">
    <source>
        <dbReference type="Pfam" id="PF12146"/>
    </source>
</evidence>
<dbReference type="GO" id="GO:0006660">
    <property type="term" value="P:phosphatidylserine catabolic process"/>
    <property type="evidence" value="ECO:0007669"/>
    <property type="project" value="TreeGrafter"/>
</dbReference>
<feature type="transmembrane region" description="Helical" evidence="1">
    <location>
        <begin position="12"/>
        <end position="34"/>
    </location>
</feature>
<dbReference type="Proteomes" id="UP000279259">
    <property type="component" value="Unassembled WGS sequence"/>
</dbReference>
<dbReference type="SUPFAM" id="SSF53474">
    <property type="entry name" value="alpha/beta-Hydrolases"/>
    <property type="match status" value="1"/>
</dbReference>
<dbReference type="PANTHER" id="PTHR12277">
    <property type="entry name" value="ALPHA/BETA HYDROLASE DOMAIN-CONTAINING PROTEIN"/>
    <property type="match status" value="1"/>
</dbReference>
<dbReference type="GO" id="GO:0005789">
    <property type="term" value="C:endoplasmic reticulum membrane"/>
    <property type="evidence" value="ECO:0007669"/>
    <property type="project" value="TreeGrafter"/>
</dbReference>
<reference evidence="3 4" key="1">
    <citation type="submission" date="2018-11" db="EMBL/GenBank/DDBJ databases">
        <title>Genome sequence of Saitozyma podzolica DSM 27192.</title>
        <authorList>
            <person name="Aliyu H."/>
            <person name="Gorte O."/>
            <person name="Ochsenreither K."/>
        </authorList>
    </citation>
    <scope>NUCLEOTIDE SEQUENCE [LARGE SCALE GENOMIC DNA]</scope>
    <source>
        <strain evidence="3 4">DSM 27192</strain>
    </source>
</reference>
<protein>
    <recommendedName>
        <fullName evidence="2">Serine aminopeptidase S33 domain-containing protein</fullName>
    </recommendedName>
</protein>
<dbReference type="InterPro" id="IPR022742">
    <property type="entry name" value="Hydrolase_4"/>
</dbReference>